<dbReference type="HAMAP" id="MF_00140_B">
    <property type="entry name" value="Trp_tRNA_synth_B"/>
    <property type="match status" value="1"/>
</dbReference>
<evidence type="ECO:0000256" key="1">
    <source>
        <dbReference type="ARBA" id="ARBA00004173"/>
    </source>
</evidence>
<dbReference type="NCBIfam" id="TIGR00233">
    <property type="entry name" value="trpS"/>
    <property type="match status" value="1"/>
</dbReference>
<evidence type="ECO:0000313" key="10">
    <source>
        <dbReference type="EMBL" id="CAB4926465.1"/>
    </source>
</evidence>
<evidence type="ECO:0000256" key="2">
    <source>
        <dbReference type="ARBA" id="ARBA00005594"/>
    </source>
</evidence>
<comment type="similarity">
    <text evidence="2">Belongs to the class-I aminoacyl-tRNA synthetase family.</text>
</comment>
<dbReference type="Pfam" id="PF00579">
    <property type="entry name" value="tRNA-synt_1b"/>
    <property type="match status" value="1"/>
</dbReference>
<evidence type="ECO:0000256" key="6">
    <source>
        <dbReference type="ARBA" id="ARBA00022840"/>
    </source>
</evidence>
<evidence type="ECO:0000256" key="7">
    <source>
        <dbReference type="ARBA" id="ARBA00022917"/>
    </source>
</evidence>
<dbReference type="CDD" id="cd00806">
    <property type="entry name" value="TrpRS_core"/>
    <property type="match status" value="1"/>
</dbReference>
<name>A0A6J7I6H7_9ZZZZ</name>
<dbReference type="InterPro" id="IPR002305">
    <property type="entry name" value="aa-tRNA-synth_Ic"/>
</dbReference>
<evidence type="ECO:0000256" key="8">
    <source>
        <dbReference type="ARBA" id="ARBA00023146"/>
    </source>
</evidence>
<dbReference type="SUPFAM" id="SSF52374">
    <property type="entry name" value="Nucleotidylyl transferase"/>
    <property type="match status" value="1"/>
</dbReference>
<keyword evidence="5" id="KW-0547">Nucleotide-binding</keyword>
<keyword evidence="8" id="KW-0030">Aminoacyl-tRNA synthetase</keyword>
<dbReference type="AlphaFoldDB" id="A0A6J7I6H7"/>
<organism evidence="10">
    <name type="scientific">freshwater metagenome</name>
    <dbReference type="NCBI Taxonomy" id="449393"/>
    <lineage>
        <taxon>unclassified sequences</taxon>
        <taxon>metagenomes</taxon>
        <taxon>ecological metagenomes</taxon>
    </lineage>
</organism>
<keyword evidence="6" id="KW-0067">ATP-binding</keyword>
<dbReference type="InterPro" id="IPR014729">
    <property type="entry name" value="Rossmann-like_a/b/a_fold"/>
</dbReference>
<accession>A0A6J7I6H7</accession>
<dbReference type="GO" id="GO:0005524">
    <property type="term" value="F:ATP binding"/>
    <property type="evidence" value="ECO:0007669"/>
    <property type="project" value="UniProtKB-KW"/>
</dbReference>
<dbReference type="GO" id="GO:0004830">
    <property type="term" value="F:tryptophan-tRNA ligase activity"/>
    <property type="evidence" value="ECO:0007669"/>
    <property type="project" value="UniProtKB-EC"/>
</dbReference>
<dbReference type="Gene3D" id="1.10.240.10">
    <property type="entry name" value="Tyrosyl-Transfer RNA Synthetase"/>
    <property type="match status" value="1"/>
</dbReference>
<dbReference type="EC" id="6.1.1.2" evidence="3"/>
<proteinExistence type="inferred from homology"/>
<dbReference type="InterPro" id="IPR024109">
    <property type="entry name" value="Trp-tRNA-ligase_bac-type"/>
</dbReference>
<keyword evidence="7" id="KW-0648">Protein biosynthesis</keyword>
<dbReference type="GO" id="GO:0006436">
    <property type="term" value="P:tryptophanyl-tRNA aminoacylation"/>
    <property type="evidence" value="ECO:0007669"/>
    <property type="project" value="InterPro"/>
</dbReference>
<sequence>MRIFSGIQPTGRKHLGNYIGAIRQYVEGQDRAGASRHESIYCIVDLHAITVPYEPVELRERLYDTLTILLAAGLDPQRSILFRQGDVPEHAELCWLLSSVTALGELNRMHQFRDKSVAQRELVSAGLLFYPVLQAADVLAYRAGEVPVGEDQREHLELMREIARRFNARFGGDEEILVVPEHRIPPVGARIMDLQDPTRKMSTTGGSVEGTVYVLDDAMTIEKKVKRAVTDSEDPPVIRRGPDKPGVTNLIDILAACTGREPEAVAADFTQARGYGDLKAAVAEAVVAELAPVRERYDELRGDAAALEAILAEGAERARGLARATLTDVRAAMGVGPAA</sequence>
<dbReference type="PANTHER" id="PTHR43766">
    <property type="entry name" value="TRYPTOPHAN--TRNA LIGASE, MITOCHONDRIAL"/>
    <property type="match status" value="1"/>
</dbReference>
<dbReference type="Gene3D" id="3.40.50.620">
    <property type="entry name" value="HUPs"/>
    <property type="match status" value="1"/>
</dbReference>
<dbReference type="PRINTS" id="PR01039">
    <property type="entry name" value="TRNASYNTHTRP"/>
</dbReference>
<dbReference type="GO" id="GO:0005829">
    <property type="term" value="C:cytosol"/>
    <property type="evidence" value="ECO:0007669"/>
    <property type="project" value="TreeGrafter"/>
</dbReference>
<dbReference type="InterPro" id="IPR002306">
    <property type="entry name" value="Trp-tRNA-ligase"/>
</dbReference>
<evidence type="ECO:0000256" key="4">
    <source>
        <dbReference type="ARBA" id="ARBA00022598"/>
    </source>
</evidence>
<protein>
    <recommendedName>
        <fullName evidence="3">tryptophan--tRNA ligase</fullName>
        <ecNumber evidence="3">6.1.1.2</ecNumber>
    </recommendedName>
</protein>
<reference evidence="10" key="1">
    <citation type="submission" date="2020-05" db="EMBL/GenBank/DDBJ databases">
        <authorList>
            <person name="Chiriac C."/>
            <person name="Salcher M."/>
            <person name="Ghai R."/>
            <person name="Kavagutti S V."/>
        </authorList>
    </citation>
    <scope>NUCLEOTIDE SEQUENCE</scope>
</reference>
<evidence type="ECO:0000256" key="9">
    <source>
        <dbReference type="ARBA" id="ARBA00049929"/>
    </source>
</evidence>
<dbReference type="GO" id="GO:0005739">
    <property type="term" value="C:mitochondrion"/>
    <property type="evidence" value="ECO:0007669"/>
    <property type="project" value="UniProtKB-SubCell"/>
</dbReference>
<keyword evidence="4" id="KW-0436">Ligase</keyword>
<comment type="subcellular location">
    <subcellularLocation>
        <location evidence="1">Mitochondrion</location>
    </subcellularLocation>
</comment>
<evidence type="ECO:0000256" key="5">
    <source>
        <dbReference type="ARBA" id="ARBA00022741"/>
    </source>
</evidence>
<gene>
    <name evidence="10" type="ORF">UFOPK3674_00879</name>
</gene>
<comment type="catalytic activity">
    <reaction evidence="9">
        <text>tRNA(Trp) + L-tryptophan + ATP = L-tryptophyl-tRNA(Trp) + AMP + diphosphate + H(+)</text>
        <dbReference type="Rhea" id="RHEA:24080"/>
        <dbReference type="Rhea" id="RHEA-COMP:9671"/>
        <dbReference type="Rhea" id="RHEA-COMP:9705"/>
        <dbReference type="ChEBI" id="CHEBI:15378"/>
        <dbReference type="ChEBI" id="CHEBI:30616"/>
        <dbReference type="ChEBI" id="CHEBI:33019"/>
        <dbReference type="ChEBI" id="CHEBI:57912"/>
        <dbReference type="ChEBI" id="CHEBI:78442"/>
        <dbReference type="ChEBI" id="CHEBI:78535"/>
        <dbReference type="ChEBI" id="CHEBI:456215"/>
        <dbReference type="EC" id="6.1.1.2"/>
    </reaction>
</comment>
<evidence type="ECO:0000256" key="3">
    <source>
        <dbReference type="ARBA" id="ARBA00013161"/>
    </source>
</evidence>
<dbReference type="PANTHER" id="PTHR43766:SF1">
    <property type="entry name" value="TRYPTOPHAN--TRNA LIGASE, MITOCHONDRIAL"/>
    <property type="match status" value="1"/>
</dbReference>
<dbReference type="InterPro" id="IPR050203">
    <property type="entry name" value="Trp-tRNA_synthetase"/>
</dbReference>
<dbReference type="EMBL" id="CAFBMX010000004">
    <property type="protein sequence ID" value="CAB4926465.1"/>
    <property type="molecule type" value="Genomic_DNA"/>
</dbReference>